<evidence type="ECO:0000256" key="3">
    <source>
        <dbReference type="ARBA" id="ARBA00022679"/>
    </source>
</evidence>
<dbReference type="PRINTS" id="PR00508">
    <property type="entry name" value="S21N4MTFRASE"/>
</dbReference>
<reference evidence="6 7" key="1">
    <citation type="submission" date="2014-02" db="EMBL/GenBank/DDBJ databases">
        <authorList>
            <person name="Genoscope - CEA"/>
        </authorList>
    </citation>
    <scope>NUCLEOTIDE SEQUENCE [LARGE SCALE GENOMIC DNA]</scope>
    <source>
        <strain evidence="6 7">PCC 8005</strain>
    </source>
</reference>
<accession>A0A9P1NZ60</accession>
<dbReference type="GO" id="GO:0003677">
    <property type="term" value="F:DNA binding"/>
    <property type="evidence" value="ECO:0007669"/>
    <property type="project" value="InterPro"/>
</dbReference>
<protein>
    <recommendedName>
        <fullName evidence="4">Methyltransferase</fullName>
        <ecNumber evidence="4">2.1.1.-</ecNumber>
    </recommendedName>
</protein>
<feature type="domain" description="DNA methylase N-4/N-6" evidence="5">
    <location>
        <begin position="22"/>
        <end position="269"/>
    </location>
</feature>
<dbReference type="InterPro" id="IPR002941">
    <property type="entry name" value="DNA_methylase_N4/N6"/>
</dbReference>
<dbReference type="GO" id="GO:0008170">
    <property type="term" value="F:N-methyltransferase activity"/>
    <property type="evidence" value="ECO:0007669"/>
    <property type="project" value="InterPro"/>
</dbReference>
<dbReference type="CDD" id="cd02440">
    <property type="entry name" value="AdoMet_MTases"/>
    <property type="match status" value="1"/>
</dbReference>
<gene>
    <name evidence="6" type="primary">asp8005ORF5800M</name>
    <name evidence="6" type="ORF">ARTHRO_40255</name>
</gene>
<evidence type="ECO:0000256" key="1">
    <source>
        <dbReference type="ARBA" id="ARBA00006594"/>
    </source>
</evidence>
<dbReference type="GO" id="GO:0005737">
    <property type="term" value="C:cytoplasm"/>
    <property type="evidence" value="ECO:0007669"/>
    <property type="project" value="TreeGrafter"/>
</dbReference>
<dbReference type="FunFam" id="3.40.50.150:FF:000347">
    <property type="entry name" value="Methyltransferase"/>
    <property type="match status" value="1"/>
</dbReference>
<keyword evidence="3 6" id="KW-0808">Transferase</keyword>
<dbReference type="Gene3D" id="3.40.50.150">
    <property type="entry name" value="Vaccinia Virus protein VP39"/>
    <property type="match status" value="1"/>
</dbReference>
<evidence type="ECO:0000259" key="5">
    <source>
        <dbReference type="Pfam" id="PF01555"/>
    </source>
</evidence>
<dbReference type="Pfam" id="PF01555">
    <property type="entry name" value="N6_N4_Mtase"/>
    <property type="match status" value="1"/>
</dbReference>
<dbReference type="EMBL" id="FO818640">
    <property type="protein sequence ID" value="CDM95849.1"/>
    <property type="molecule type" value="Genomic_DNA"/>
</dbReference>
<dbReference type="InterPro" id="IPR002052">
    <property type="entry name" value="DNA_methylase_N6_adenine_CS"/>
</dbReference>
<dbReference type="EC" id="2.1.1.-" evidence="4"/>
<dbReference type="GO" id="GO:0032259">
    <property type="term" value="P:methylation"/>
    <property type="evidence" value="ECO:0007669"/>
    <property type="project" value="UniProtKB-KW"/>
</dbReference>
<dbReference type="PROSITE" id="PS00092">
    <property type="entry name" value="N6_MTASE"/>
    <property type="match status" value="1"/>
</dbReference>
<dbReference type="Proteomes" id="UP000032946">
    <property type="component" value="Chromosome"/>
</dbReference>
<evidence type="ECO:0000256" key="4">
    <source>
        <dbReference type="RuleBase" id="RU362026"/>
    </source>
</evidence>
<dbReference type="SUPFAM" id="SSF53335">
    <property type="entry name" value="S-adenosyl-L-methionine-dependent methyltransferases"/>
    <property type="match status" value="1"/>
</dbReference>
<keyword evidence="2 6" id="KW-0489">Methyltransferase</keyword>
<dbReference type="PANTHER" id="PTHR13370:SF24">
    <property type="entry name" value="TYPE III RESTRICTION-MODIFICATION ENZYME STYLTI MOD SUBUNIT"/>
    <property type="match status" value="1"/>
</dbReference>
<evidence type="ECO:0000256" key="2">
    <source>
        <dbReference type="ARBA" id="ARBA00022603"/>
    </source>
</evidence>
<comment type="similarity">
    <text evidence="1 4">Belongs to the N(4)/N(6)-methyltransferase family.</text>
</comment>
<name>A0A9P1NZ60_9CYAN</name>
<keyword evidence="7" id="KW-1185">Reference proteome</keyword>
<proteinExistence type="inferred from homology"/>
<dbReference type="PANTHER" id="PTHR13370">
    <property type="entry name" value="RNA METHYLASE-RELATED"/>
    <property type="match status" value="1"/>
</dbReference>
<dbReference type="InterPro" id="IPR029063">
    <property type="entry name" value="SAM-dependent_MTases_sf"/>
</dbReference>
<evidence type="ECO:0000313" key="7">
    <source>
        <dbReference type="Proteomes" id="UP000032946"/>
    </source>
</evidence>
<dbReference type="InterPro" id="IPR001091">
    <property type="entry name" value="RM_Methyltransferase"/>
</dbReference>
<sequence>MSALVYQGDCLNIISTWEKDSIDLIYLDPPFFSQKTHKLTTRDSRKEFSFQDLWSSHQEYGNFIYQRLQEMWRILSPSGSIFVHCDRHASHLIRLLLDDVFSPQMFRSEIIWHYKRWSNSQKALLPAHQTIFYYTKSDDYTFNFIYGEYSETTNVDQILQRRKRDEYGKSIYDKDLDGNIIPSGGKKGVPLSDVWEIPYLNPKAKERVGYPTQKPLLLLEQIIKIATNEGDLILDPFCGSGTTLVAASLLGRNSVGIDISTDAVELTKKRLSDPIKTNSNLLTKGRDSYKNVDESVLGLLWGLDFAVVHRNKGIDAILRSDVNGCPIPVRVQRNHETIVEAANYLYNASKNKNALVMFLIAINEGGYFSDLVSLPPGVRVINAPGLSILNSLSQLDD</sequence>
<dbReference type="AlphaFoldDB" id="A0A9P1NZ60"/>
<organism evidence="6 7">
    <name type="scientific">Limnospira indica PCC 8005</name>
    <dbReference type="NCBI Taxonomy" id="376219"/>
    <lineage>
        <taxon>Bacteria</taxon>
        <taxon>Bacillati</taxon>
        <taxon>Cyanobacteriota</taxon>
        <taxon>Cyanophyceae</taxon>
        <taxon>Oscillatoriophycideae</taxon>
        <taxon>Oscillatoriales</taxon>
        <taxon>Sirenicapillariaceae</taxon>
        <taxon>Limnospira</taxon>
    </lineage>
</organism>
<dbReference type="RefSeq" id="WP_006624986.1">
    <property type="nucleotide sequence ID" value="NZ_FO818640.1"/>
</dbReference>
<evidence type="ECO:0000313" key="6">
    <source>
        <dbReference type="EMBL" id="CDM95849.1"/>
    </source>
</evidence>